<evidence type="ECO:0000256" key="1">
    <source>
        <dbReference type="ARBA" id="ARBA00022741"/>
    </source>
</evidence>
<dbReference type="PANTHER" id="PTHR43272">
    <property type="entry name" value="LONG-CHAIN-FATTY-ACID--COA LIGASE"/>
    <property type="match status" value="1"/>
</dbReference>
<evidence type="ECO:0000256" key="2">
    <source>
        <dbReference type="ARBA" id="ARBA00022840"/>
    </source>
</evidence>
<feature type="domain" description="AMP-dependent synthetase/ligase" evidence="3">
    <location>
        <begin position="21"/>
        <end position="428"/>
    </location>
</feature>
<reference evidence="4 5" key="1">
    <citation type="journal article" date="2023" name="Environ Microbiome">
        <title>A coral-associated actinobacterium mitigates coral bleaching under heat stress.</title>
        <authorList>
            <person name="Li J."/>
            <person name="Zou Y."/>
            <person name="Li Q."/>
            <person name="Zhang J."/>
            <person name="Bourne D.G."/>
            <person name="Lyu Y."/>
            <person name="Liu C."/>
            <person name="Zhang S."/>
        </authorList>
    </citation>
    <scope>NUCLEOTIDE SEQUENCE [LARGE SCALE GENOMIC DNA]</scope>
    <source>
        <strain evidence="4 5">SCSIO 13291</strain>
    </source>
</reference>
<dbReference type="InterPro" id="IPR020845">
    <property type="entry name" value="AMP-binding_CS"/>
</dbReference>
<dbReference type="Pfam" id="PF00501">
    <property type="entry name" value="AMP-binding"/>
    <property type="match status" value="1"/>
</dbReference>
<name>A0ABZ3C480_9ACTN</name>
<gene>
    <name evidence="4" type="ORF">PCC79_10765</name>
</gene>
<protein>
    <submittedName>
        <fullName evidence="4">Long-chain fatty acid--CoA ligase</fullName>
    </submittedName>
</protein>
<dbReference type="CDD" id="cd05907">
    <property type="entry name" value="VL_LC_FACS_like"/>
    <property type="match status" value="1"/>
</dbReference>
<keyword evidence="4" id="KW-0436">Ligase</keyword>
<dbReference type="Proteomes" id="UP001434337">
    <property type="component" value="Chromosome"/>
</dbReference>
<sequence length="605" mass="65621">MTNIQQLLDERPPTVGAMFLERVAATPRSEALRHPDGAGGWVSLTWEQTRDAVWEIGAGLLALGLQVEDRVAIASNTRIEWVLMDLAVNCAGGATTTVYPNIHGEDFTHIITHSESRIFVGENADQLAKLRSAVGLDQFAGVVLFDAAEDGDALSLDDLRARGREHLTEHPSAMDDAVAATSADGLATLIYTSGTTGLPKGVELTHSNWTYEGVGIEALDIIRADMVQYFWLPLSHVFGKAVLMIQLRIGFATAVDGRLDQIVPGLGATHPDIMCGAPRIFEKVRNAVKANSAHGVKKRIAAWAFGVGHKTVPYRLQGRPLPKALAVQRAVAHRLVFSKLHDRMGGNLDFFISGSAKLSSQVQQWFYAAGIVIAEGYGSTETSAVASVDLPTDPHFGTVGRALPGSEFRIADDGEVLVRGPGVMRGYHKDPERTAEVLVDGWFHTGDIGELDEGGQLRITDRKKELMKTSGGKYVAPQKVEGALLANIPYASQVVAVGDGRKYVSALIALDPAAAENWASRHGHTDLDYAAITQHPEMRASLERDLEKANAKLERWETVKRFAVLDHEITVEEGGLTANMKLRRKNIADTYAGLVDSLYDAEDDD</sequence>
<dbReference type="EMBL" id="CP115965">
    <property type="protein sequence ID" value="WZW97395.1"/>
    <property type="molecule type" value="Genomic_DNA"/>
</dbReference>
<dbReference type="SUPFAM" id="SSF56801">
    <property type="entry name" value="Acetyl-CoA synthetase-like"/>
    <property type="match status" value="1"/>
</dbReference>
<keyword evidence="2" id="KW-0067">ATP-binding</keyword>
<dbReference type="RefSeq" id="WP_342371819.1">
    <property type="nucleotide sequence ID" value="NZ_CP115965.1"/>
</dbReference>
<dbReference type="Gene3D" id="3.40.50.12780">
    <property type="entry name" value="N-terminal domain of ligase-like"/>
    <property type="match status" value="1"/>
</dbReference>
<dbReference type="InterPro" id="IPR042099">
    <property type="entry name" value="ANL_N_sf"/>
</dbReference>
<evidence type="ECO:0000259" key="3">
    <source>
        <dbReference type="Pfam" id="PF00501"/>
    </source>
</evidence>
<dbReference type="PANTHER" id="PTHR43272:SF33">
    <property type="entry name" value="AMP-BINDING DOMAIN-CONTAINING PROTEIN-RELATED"/>
    <property type="match status" value="1"/>
</dbReference>
<evidence type="ECO:0000313" key="5">
    <source>
        <dbReference type="Proteomes" id="UP001434337"/>
    </source>
</evidence>
<dbReference type="Pfam" id="PF23562">
    <property type="entry name" value="AMP-binding_C_3"/>
    <property type="match status" value="1"/>
</dbReference>
<keyword evidence="5" id="KW-1185">Reference proteome</keyword>
<proteinExistence type="predicted"/>
<evidence type="ECO:0000313" key="4">
    <source>
        <dbReference type="EMBL" id="WZW97395.1"/>
    </source>
</evidence>
<keyword evidence="1" id="KW-0547">Nucleotide-binding</keyword>
<dbReference type="InterPro" id="IPR000873">
    <property type="entry name" value="AMP-dep_synth/lig_dom"/>
</dbReference>
<dbReference type="PROSITE" id="PS00455">
    <property type="entry name" value="AMP_BINDING"/>
    <property type="match status" value="1"/>
</dbReference>
<dbReference type="GO" id="GO:0016874">
    <property type="term" value="F:ligase activity"/>
    <property type="evidence" value="ECO:0007669"/>
    <property type="project" value="UniProtKB-KW"/>
</dbReference>
<organism evidence="4 5">
    <name type="scientific">Propioniciclava soli</name>
    <dbReference type="NCBI Taxonomy" id="2775081"/>
    <lineage>
        <taxon>Bacteria</taxon>
        <taxon>Bacillati</taxon>
        <taxon>Actinomycetota</taxon>
        <taxon>Actinomycetes</taxon>
        <taxon>Propionibacteriales</taxon>
        <taxon>Propionibacteriaceae</taxon>
        <taxon>Propioniciclava</taxon>
    </lineage>
</organism>
<accession>A0ABZ3C480</accession>